<feature type="region of interest" description="Disordered" evidence="4">
    <location>
        <begin position="466"/>
        <end position="511"/>
    </location>
</feature>
<dbReference type="SUPFAM" id="SSF48403">
    <property type="entry name" value="Ankyrin repeat"/>
    <property type="match status" value="1"/>
</dbReference>
<dbReference type="AlphaFoldDB" id="A0A9Q1G7T7"/>
<dbReference type="Pfam" id="PF12796">
    <property type="entry name" value="Ank_2"/>
    <property type="match status" value="1"/>
</dbReference>
<feature type="compositionally biased region" description="Basic and acidic residues" evidence="4">
    <location>
        <begin position="1"/>
        <end position="10"/>
    </location>
</feature>
<feature type="compositionally biased region" description="Acidic residues" evidence="4">
    <location>
        <begin position="53"/>
        <end position="68"/>
    </location>
</feature>
<feature type="repeat" description="ANK" evidence="3">
    <location>
        <begin position="205"/>
        <end position="237"/>
    </location>
</feature>
<sequence length="523" mass="58800">MVLITDDREGGGSSPVKLKQIQHSRSRSDVQVHPARAVEYDHLSEKDDCLGSCEEEDDDFEDYDEFSELPDTRSIASDDSFYPPGDSFSNNGRSPSPESPVPLSFYQACCSNNAVFVKIMIRQGVSEDEVRETDKNNRTGLIVACYQGYVDVVIALAQCPYIDVNWQDNEGNTALITAAQAGHITISNYLLNYYSGLDIERRNCHGFTALMKAAMQGRTDCARALMLAGADLEARDNGRRLTPRQWALFTGRHETAHLMLRLMTQPCPEQYRDSYRPEWPKLPELVAMARQPKGCLQKLSETVRAVFSFSAGSEPADGGVMDHMVRVTTGLASPFVSTACRTVCPGSPPCVGKRRHAVQEILGKQQSEQLKSQGPERHRKFSQHCRVTLVPKKKDRRASLQPLSTEDSTRGDPARRRSLRPDVAVPKVRVTKAPSPTYEPEKVRKKSGCKDEHFLQVPKWRYKELKEERKKAEEAERKRVEEGERKRVEAITRRHLSAGKRKLTTPTPPPQNLKVAVVHLLLS</sequence>
<dbReference type="PANTHER" id="PTHR24173">
    <property type="entry name" value="ANKYRIN REPEAT CONTAINING"/>
    <property type="match status" value="1"/>
</dbReference>
<accession>A0A9Q1G7T7</accession>
<evidence type="ECO:0000256" key="1">
    <source>
        <dbReference type="ARBA" id="ARBA00022737"/>
    </source>
</evidence>
<dbReference type="PROSITE" id="PS50297">
    <property type="entry name" value="ANK_REP_REGION"/>
    <property type="match status" value="1"/>
</dbReference>
<dbReference type="EMBL" id="JAINUF010000002">
    <property type="protein sequence ID" value="KAJ8376581.1"/>
    <property type="molecule type" value="Genomic_DNA"/>
</dbReference>
<keyword evidence="2 3" id="KW-0040">ANK repeat</keyword>
<dbReference type="InterPro" id="IPR002110">
    <property type="entry name" value="Ankyrin_rpt"/>
</dbReference>
<dbReference type="InterPro" id="IPR036770">
    <property type="entry name" value="Ankyrin_rpt-contain_sf"/>
</dbReference>
<proteinExistence type="predicted"/>
<feature type="region of interest" description="Disordered" evidence="4">
    <location>
        <begin position="48"/>
        <end position="99"/>
    </location>
</feature>
<feature type="compositionally biased region" description="Basic and acidic residues" evidence="4">
    <location>
        <begin position="466"/>
        <end position="492"/>
    </location>
</feature>
<dbReference type="Gene3D" id="1.25.40.20">
    <property type="entry name" value="Ankyrin repeat-containing domain"/>
    <property type="match status" value="1"/>
</dbReference>
<organism evidence="5 6">
    <name type="scientific">Synaphobranchus kaupii</name>
    <name type="common">Kaup's arrowtooth eel</name>
    <dbReference type="NCBI Taxonomy" id="118154"/>
    <lineage>
        <taxon>Eukaryota</taxon>
        <taxon>Metazoa</taxon>
        <taxon>Chordata</taxon>
        <taxon>Craniata</taxon>
        <taxon>Vertebrata</taxon>
        <taxon>Euteleostomi</taxon>
        <taxon>Actinopterygii</taxon>
        <taxon>Neopterygii</taxon>
        <taxon>Teleostei</taxon>
        <taxon>Anguilliformes</taxon>
        <taxon>Synaphobranchidae</taxon>
        <taxon>Synaphobranchus</taxon>
    </lineage>
</organism>
<keyword evidence="6" id="KW-1185">Reference proteome</keyword>
<protein>
    <recommendedName>
        <fullName evidence="7">Ankyrin repeat domain 33B</fullName>
    </recommendedName>
</protein>
<feature type="compositionally biased region" description="Basic residues" evidence="4">
    <location>
        <begin position="493"/>
        <end position="503"/>
    </location>
</feature>
<feature type="compositionally biased region" description="Polar residues" evidence="4">
    <location>
        <begin position="87"/>
        <end position="96"/>
    </location>
</feature>
<name>A0A9Q1G7T7_SYNKA</name>
<evidence type="ECO:0000256" key="2">
    <source>
        <dbReference type="ARBA" id="ARBA00023043"/>
    </source>
</evidence>
<reference evidence="5" key="1">
    <citation type="journal article" date="2023" name="Science">
        <title>Genome structures resolve the early diversification of teleost fishes.</title>
        <authorList>
            <person name="Parey E."/>
            <person name="Louis A."/>
            <person name="Montfort J."/>
            <person name="Bouchez O."/>
            <person name="Roques C."/>
            <person name="Iampietro C."/>
            <person name="Lluch J."/>
            <person name="Castinel A."/>
            <person name="Donnadieu C."/>
            <person name="Desvignes T."/>
            <person name="Floi Bucao C."/>
            <person name="Jouanno E."/>
            <person name="Wen M."/>
            <person name="Mejri S."/>
            <person name="Dirks R."/>
            <person name="Jansen H."/>
            <person name="Henkel C."/>
            <person name="Chen W.J."/>
            <person name="Zahm M."/>
            <person name="Cabau C."/>
            <person name="Klopp C."/>
            <person name="Thompson A.W."/>
            <person name="Robinson-Rechavi M."/>
            <person name="Braasch I."/>
            <person name="Lecointre G."/>
            <person name="Bobe J."/>
            <person name="Postlethwait J.H."/>
            <person name="Berthelot C."/>
            <person name="Roest Crollius H."/>
            <person name="Guiguen Y."/>
        </authorList>
    </citation>
    <scope>NUCLEOTIDE SEQUENCE</scope>
    <source>
        <strain evidence="5">WJC10195</strain>
    </source>
</reference>
<gene>
    <name evidence="5" type="ORF">SKAU_G00071610</name>
</gene>
<evidence type="ECO:0000313" key="6">
    <source>
        <dbReference type="Proteomes" id="UP001152622"/>
    </source>
</evidence>
<dbReference type="PANTHER" id="PTHR24173:SF1">
    <property type="entry name" value="ANKYRIN REPEAT DOMAIN-CONTAINING PROTEIN 33B"/>
    <property type="match status" value="1"/>
</dbReference>
<dbReference type="Pfam" id="PF00023">
    <property type="entry name" value="Ank"/>
    <property type="match status" value="1"/>
</dbReference>
<evidence type="ECO:0000313" key="5">
    <source>
        <dbReference type="EMBL" id="KAJ8376581.1"/>
    </source>
</evidence>
<evidence type="ECO:0000256" key="4">
    <source>
        <dbReference type="SAM" id="MobiDB-lite"/>
    </source>
</evidence>
<dbReference type="Proteomes" id="UP001152622">
    <property type="component" value="Chromosome 2"/>
</dbReference>
<evidence type="ECO:0000256" key="3">
    <source>
        <dbReference type="PROSITE-ProRule" id="PRU00023"/>
    </source>
</evidence>
<dbReference type="SMART" id="SM00248">
    <property type="entry name" value="ANK"/>
    <property type="match status" value="4"/>
</dbReference>
<feature type="region of interest" description="Disordered" evidence="4">
    <location>
        <begin position="1"/>
        <end position="32"/>
    </location>
</feature>
<evidence type="ECO:0008006" key="7">
    <source>
        <dbReference type="Google" id="ProtNLM"/>
    </source>
</evidence>
<comment type="caution">
    <text evidence="5">The sequence shown here is derived from an EMBL/GenBank/DDBJ whole genome shotgun (WGS) entry which is preliminary data.</text>
</comment>
<dbReference type="OrthoDB" id="10057496at2759"/>
<dbReference type="PROSITE" id="PS50088">
    <property type="entry name" value="ANK_REPEAT"/>
    <property type="match status" value="2"/>
</dbReference>
<keyword evidence="1" id="KW-0677">Repeat</keyword>
<feature type="repeat" description="ANK" evidence="3">
    <location>
        <begin position="170"/>
        <end position="202"/>
    </location>
</feature>
<feature type="region of interest" description="Disordered" evidence="4">
    <location>
        <begin position="390"/>
        <end position="422"/>
    </location>
</feature>